<dbReference type="SUPFAM" id="SSF51735">
    <property type="entry name" value="NAD(P)-binding Rossmann-fold domains"/>
    <property type="match status" value="1"/>
</dbReference>
<dbReference type="CDD" id="cd01287">
    <property type="entry name" value="FabA"/>
    <property type="match status" value="2"/>
</dbReference>
<dbReference type="NCBIfam" id="TIGR02814">
    <property type="entry name" value="pfaD_fam"/>
    <property type="match status" value="2"/>
</dbReference>
<dbReference type="Pfam" id="PF00698">
    <property type="entry name" value="Acyl_transf_1"/>
    <property type="match status" value="1"/>
</dbReference>
<dbReference type="InterPro" id="IPR029069">
    <property type="entry name" value="HotDog_dom_sf"/>
</dbReference>
<dbReference type="Gene3D" id="3.40.50.720">
    <property type="entry name" value="NAD(P)-binding Rossmann-like Domain"/>
    <property type="match status" value="1"/>
</dbReference>
<evidence type="ECO:0000256" key="9">
    <source>
        <dbReference type="ARBA" id="ARBA00023160"/>
    </source>
</evidence>
<dbReference type="Pfam" id="PF16197">
    <property type="entry name" value="KAsynt_C_assoc"/>
    <property type="match status" value="1"/>
</dbReference>
<dbReference type="PROSITE" id="PS52004">
    <property type="entry name" value="KS3_2"/>
    <property type="match status" value="2"/>
</dbReference>
<dbReference type="InterPro" id="IPR014043">
    <property type="entry name" value="Acyl_transferase_dom"/>
</dbReference>
<dbReference type="GO" id="GO:0004315">
    <property type="term" value="F:3-oxoacyl-[acyl-carrier-protein] synthase activity"/>
    <property type="evidence" value="ECO:0007669"/>
    <property type="project" value="InterPro"/>
</dbReference>
<dbReference type="InterPro" id="IPR009081">
    <property type="entry name" value="PP-bd_ACP"/>
</dbReference>
<comment type="caution">
    <text evidence="16">The sequence shown here is derived from an EMBL/GenBank/DDBJ whole genome shotgun (WGS) entry which is preliminary data.</text>
</comment>
<dbReference type="PANTHER" id="PTHR43074:SF1">
    <property type="entry name" value="BETA-KETOACYL SYNTHASE FAMILY PROTEIN-RELATED"/>
    <property type="match status" value="1"/>
</dbReference>
<dbReference type="InterPro" id="IPR014030">
    <property type="entry name" value="Ketoacyl_synth_N"/>
</dbReference>
<dbReference type="InterPro" id="IPR032821">
    <property type="entry name" value="PKS_assoc"/>
</dbReference>
<dbReference type="InterPro" id="IPR016035">
    <property type="entry name" value="Acyl_Trfase/lysoPLipase"/>
</dbReference>
<evidence type="ECO:0000256" key="12">
    <source>
        <dbReference type="SAM" id="Coils"/>
    </source>
</evidence>
<name>A0AB34ILH2_PRYPA</name>
<dbReference type="PROSITE" id="PS52019">
    <property type="entry name" value="PKS_MFAS_DH"/>
    <property type="match status" value="1"/>
</dbReference>
<evidence type="ECO:0000259" key="14">
    <source>
        <dbReference type="PROSITE" id="PS52004"/>
    </source>
</evidence>
<proteinExistence type="inferred from homology"/>
<dbReference type="InterPro" id="IPR057326">
    <property type="entry name" value="KR_dom"/>
</dbReference>
<dbReference type="InterPro" id="IPR013785">
    <property type="entry name" value="Aldolase_TIM"/>
</dbReference>
<evidence type="ECO:0000256" key="1">
    <source>
        <dbReference type="ARBA" id="ARBA00005194"/>
    </source>
</evidence>
<evidence type="ECO:0000259" key="15">
    <source>
        <dbReference type="PROSITE" id="PS52019"/>
    </source>
</evidence>
<dbReference type="SUPFAM" id="SSF53901">
    <property type="entry name" value="Thiolase-like"/>
    <property type="match status" value="4"/>
</dbReference>
<dbReference type="PANTHER" id="PTHR43074">
    <property type="entry name" value="OMEGA-3 POLYUNSATURATED FATTY ACID SYNTHASE PFAB-RELATED"/>
    <property type="match status" value="1"/>
</dbReference>
<dbReference type="InterPro" id="IPR049900">
    <property type="entry name" value="PKS_mFAS_DH"/>
</dbReference>
<dbReference type="Gene3D" id="3.40.366.10">
    <property type="entry name" value="Malonyl-Coenzyme A Acyl Carrier Protein, domain 2"/>
    <property type="match status" value="2"/>
</dbReference>
<dbReference type="Pfam" id="PF08659">
    <property type="entry name" value="KR"/>
    <property type="match status" value="1"/>
</dbReference>
<dbReference type="InterPro" id="IPR042104">
    <property type="entry name" value="PKS_dehydratase_sf"/>
</dbReference>
<dbReference type="Gene3D" id="3.30.70.250">
    <property type="entry name" value="Malonyl-CoA ACP transacylase, ACP-binding"/>
    <property type="match status" value="2"/>
</dbReference>
<comment type="pathway">
    <text evidence="1">Lipid metabolism; fatty acid biosynthesis.</text>
</comment>
<keyword evidence="8" id="KW-0443">Lipid metabolism</keyword>
<gene>
    <name evidence="16" type="ORF">AB1Y20_012737</name>
</gene>
<dbReference type="InterPro" id="IPR001227">
    <property type="entry name" value="Ac_transferase_dom_sf"/>
</dbReference>
<dbReference type="Gene3D" id="3.10.129.110">
    <property type="entry name" value="Polyketide synthase dehydratase"/>
    <property type="match status" value="1"/>
</dbReference>
<feature type="region of interest" description="N-terminal hotdog fold" evidence="11">
    <location>
        <begin position="1736"/>
        <end position="1865"/>
    </location>
</feature>
<dbReference type="SMART" id="SM00825">
    <property type="entry name" value="PKS_KS"/>
    <property type="match status" value="2"/>
</dbReference>
<keyword evidence="9" id="KW-0275">Fatty acid biosynthesis</keyword>
<keyword evidence="17" id="KW-1185">Reference proteome</keyword>
<dbReference type="EMBL" id="JBGBPQ010000024">
    <property type="protein sequence ID" value="KAL1500060.1"/>
    <property type="molecule type" value="Genomic_DNA"/>
</dbReference>
<evidence type="ECO:0000256" key="3">
    <source>
        <dbReference type="ARBA" id="ARBA00022450"/>
    </source>
</evidence>
<dbReference type="InterPro" id="IPR049489">
    <property type="entry name" value="FabD-like_helical_ins"/>
</dbReference>
<evidence type="ECO:0000256" key="4">
    <source>
        <dbReference type="ARBA" id="ARBA00022516"/>
    </source>
</evidence>
<evidence type="ECO:0000256" key="11">
    <source>
        <dbReference type="PROSITE-ProRule" id="PRU01363"/>
    </source>
</evidence>
<organism evidence="16 17">
    <name type="scientific">Prymnesium parvum</name>
    <name type="common">Toxic golden alga</name>
    <dbReference type="NCBI Taxonomy" id="97485"/>
    <lineage>
        <taxon>Eukaryota</taxon>
        <taxon>Haptista</taxon>
        <taxon>Haptophyta</taxon>
        <taxon>Prymnesiophyceae</taxon>
        <taxon>Prymnesiales</taxon>
        <taxon>Prymnesiaceae</taxon>
        <taxon>Prymnesium</taxon>
    </lineage>
</organism>
<protein>
    <submittedName>
        <fullName evidence="16">Uncharacterized protein</fullName>
    </submittedName>
</protein>
<dbReference type="InterPro" id="IPR014031">
    <property type="entry name" value="Ketoacyl_synth_C"/>
</dbReference>
<dbReference type="Gene3D" id="1.10.1200.10">
    <property type="entry name" value="ACP-like"/>
    <property type="match status" value="1"/>
</dbReference>
<dbReference type="GO" id="GO:0006633">
    <property type="term" value="P:fatty acid biosynthetic process"/>
    <property type="evidence" value="ECO:0007669"/>
    <property type="project" value="UniProtKB-KW"/>
</dbReference>
<dbReference type="Pfam" id="PF02801">
    <property type="entry name" value="Ketoacyl-synt_C"/>
    <property type="match status" value="2"/>
</dbReference>
<evidence type="ECO:0000313" key="17">
    <source>
        <dbReference type="Proteomes" id="UP001515480"/>
    </source>
</evidence>
<evidence type="ECO:0000256" key="7">
    <source>
        <dbReference type="ARBA" id="ARBA00022832"/>
    </source>
</evidence>
<sequence>MGPPRSSRGATKTDAETQLVAPDVDQLTSTLQQLSGSLSSIEHRMASFEDLALRQKQTVDQLADASPMGTPCKFQADPNTIGRTALLLGESNYPQQDRVAIIGYSCILPGGENVTEAWEMIQAGIDNITDIPPDRVDVSAYFHPDKTVPDKIYCTRGGFIPSFDFDPREFNFNMLQMEDTDTNQTLSLLKVKEALEDAKIDPSPSTKKNIGCVLGIGGGQKASNEFYSRLNYVVVEKVLRGMGMSEKDVEKAVEKYKSHFPLWRLDSFPGFLGNVTAGRVCNVFNLDGMNCVVDAACASSLISVKVAMEELLHGDCDTMIAGATCTDCSIGMYMAFSKTPVFSTKPQVTAYDKDAKGMLIGEGSVIYVLKRLASAVRDGNVIHAVIRSCSSSSDGKAPGIYAPTVEGQELAIRRAYQHAGIDPSTVTLVEGHGTGTPVGDAIELTALKNVLGEGPAREADPRRERVAVGSIKSNIGHLKAVAGAAGMLKVILALKHKVLPKTINVKEPPVLRDGSRIQDTAIFINTRNRPWFTKPGLPRRAGVSSFGFGGSNYHCVLEENESEHTGPYRVHSTPDLLLVAAPSVGELIQVCETALLELSSASEKMIASGDKSAFSYEAQMMEHVYHKFVTANQLRRELPMNYPRVGFVCSSAKAAIAILEAVISRLRSKSGQSQWSLPKQGAHFRVSGSVTTGKTAAIFSGQGSQYTYMFDDVAMNWPPMRRAISEMDAASIKARPEGTLLVSETLYPRQHYESEREPDHDKFMQDTLHAQPCTTAVAVGAYDVFVQAGFKPDFLAGHSLGEIAALYASGIMDRATAFELVCHRATAMSEASRAAKDEAMAAIIGPNACDIQLSGTSVWLANVNEPSQVVISGAKEAVHAESENLSKSGYRVVPLRVSGAFHTPLMQNACSKFEKCVRKASAAFKSPEARVYSNVTGEHSYNGDAAATANLLSKHIVSSVRWMEQIRAMHRDGARVFVEFGPRSTLAKFVEKILPGDDVCTVSVNASKDSSSDRQLRDAAVQLAVIGVPLTNFDPWGVVNTFKLGRDPSIPPQKKSKGTIKLSAATFVAPRTKRALESAMSDGYKISGNIVPNSCPSVAALKAKEHELQNIAKETQEAKETVARLKSELAAAEARADAAIAEAQDARNTVSTKPAAIETVEPISKTAHLKVELPAAEAKSSSRVRPDSSVQDALSAAPEVDLTFASTREIPLPQRLGLTYSKSRPVLLVDDGSAFTAELARQLSAIPNCVVVVLAFSKAAPCPLPSSVKRRVLLDRSEEGLERIFAELQPCGFIYQHADLDSTSEHCQLRWALLAAKHASRHFESLRSTSSPTVRPFFVGICRMGNNGHLGVANPSSPDSCIFSCSLEVSQRGAIFGLCKSLALEWPYTFCRGIDLDSGIPPVCAASLVVNELACPDLTLREVGYGASQRRFTTCAKLLSESSSATGRNPPSATDVWLVSGGGRGITPLCMASMARRLAGGTYILMGRSELADEPVWSCGVRDTGKPLEQAALNYLKAEFAAGRGAKPTPRAMNKLVGNVRGNREVRESIALVECAGGRAIYLACDTSEASKVAATLLAVKERHSLSVTGVVHAAGVLFDKKVENKTPADFDAVYGTKVTGLLNILSALGEDRHSLRHLVVFSSLAGFHGNTGQTDYSMANDALSKMVHNFGANNPKCSVRALCFGPWDGGMVTPQLKAHFKAQGVQIIPREGGAEQVAALICMPGRDRSQCLVGNWGLPPVVPLAPEQTVDFRMEAPLSNGKNCFVDSHVIQGRRVLPMTVTVGYIAATVVRMHPGYFLLRVQDAQLFSGIDLDSDVETTLTTRRLAEDSQGTTLLTIKCVLKKQVNGRLQPAYGASVVLSSTKPPSVPAVTVDSLSSATELPASQLYDGLTLFHGTFFQGLQGVTELKDTSLRARGRHIPLSTEQAGQFDCSSICCDGFSADIMLQCMLVWARQKYKKASLPSRIGSLEWHRQIPKGGEFLVSLSIEQSDAQGAIGNCVFHDKSGMCYMIGRGLAIVLNDTLVYAAGHPATPSPHTFRLSDCSQVPTTSEQDAPCADPRIAVIGVACKYAGAPNLDAFWELLCANKSGIAAASAERLGIGNTAMHLSEGGNVGIGADAISNDNYGTLTGVTSEHELLLSLAREALIDAASPDIANTRCGIVSGCLSFPRDGMQRVLQSVYEQHIERELGGCASMIATAGAAVPSSGASMSEAELAVHAEHAQLDPASYVAAKIGMSHGSPRLCVDAACASALYCMQLAQEYLVSHKVDVMLCGASCFPEPMFVLSGFSAFQALPPKRSGSPSVPFERETAGLTPGEGGAILVLKRLADAERDGDRIYGTLLGAHVTNAGTGLPLKPDLQSELDCLRATYEKFGIDPQSLQYVECHATGTPQGDACELQALRGVFGDKMPLLGSSKGNFGHTLVAAGFAGACKLLLSMRYGKIPATPNIKNCIDRHVVTRDQAWPQIQDGRPKRAGLSAFGFGGTNAHAVFEEYRRGASLPKPIPELTAAPVPLAIVGMAARFGTLNNLRDFERALYLGEDGSCELPPKRWRFLSNDSHFRSVLAAGENVRGCFIESVDVDHRRLRLPMLPEDELQPLHLLALSTIDKALMDSNITFEKGPAFTVTQGANSVFRCLELASAKLASSDIDAAVVAGVDLSGSAEALFTKKLHSIFSRTATDSFANETGASFEDSAASYFVGEGAAFGRLVKLPISSRRKLDTWNFQLMAHRQSTTMKYVASSTDTVARKPSSEHATKVVLAVLAAKTGYEPEMIEMGMNLETELGVDSIKRVEILSEVQKELKVEAQNVAALSRTQTVSEVVEAMIQELGNSVAAPCSLSSDKKGLPSTERRAFQAPGSKFHVVLSDAARCYEEYNVMSLDAVCPKLITLGAETYEGIQGAIAATREQLSKSRAEEVFASLLLSTVAAEREGKKFKYTLCLVTNVSQLPKELDLAATGIPSAIASGRDYTSPSGSFFAPRPLHSSKVAFMYGDGSSPYFGLGKDIHRIAPSLHKFVEQSTTAMWSLKHDNWNARGVLSDAMEAERASFDKRTVDMFRAGVYHSVCFTHVARDVMSIRPRAAFGLSMGEAAMFFAFERNNSMKSDELLTRLDSSSVWTEQLSLRFEALRTAWGIPADAPISSFWVGYAIKSRREDVEHALRELGSSTNCVRLVIVNDADTCIIAGKPAQCQVLIAHLGCSAMQIEQGLAGHCKEVEPFVSEIARIHEPIQMPNGNVLAEVSFYSTTSTGVKLLESKPGASMGGHMAALYTVVADFPKLVRAVAQDGYNVFVELGAGDLRASATKNVLGSSNAIPHVAVAMDRKGADTWRQVLKVAAAMISNGETGCKITDLYHPVLLTEMQECLNGSLVNKKVRKTVEVNGRFTGMMNSPTTIRKSHAKPDSRLLDILKRVPTSAIDLGELDHQAAQMGTPLMNDSGGGFGSKGSLLTREIEYQRAQARKYKASGKPLLWDFDDLLQFAEGDIAPVFNKFPSGEHPPWELIDTYPKCCRLPQREYLLCSRVTKMDATTNKFEPCSMTTEYDLPYDGELSEGGQVPWAVLVESGQCDLMLISYLGIDFQNKGVRAYRLLDTTLTFYGVAQEGQTLCYDISIQSFAKQEGKVTMFFFSYNCYVDGKLLIEMRNGVAGFFTEAELDAGKGVVWTDGERAARAKAAANPKDPTPFLINPASKTYFSEVDMRTLSEKGHHDGTWGAVVGPSAASVKYKLCARKMLMIDRITHIMPRGGIHGLGMLIGEKNLERDHWYFPCHFKNDQVMAGSLVSDGCSQLLKLYMIWIGLHTAVDGIVFTPVHKQANKVRCRGQISPHKGKLVYWVEINEIGFNATTGYPYAKADVNILDINFEKGETFDYPDNDSLLAALEAYGKGDMTRKIVVDFRGVALQIEGSPTSQHPHHRGSVPAAQSSVVSGYDVGGLHLSGGFRSPLPPAKFMKWGGPTAGGHELSWHPMAGRDGNPTPGFRATAYPPRPICFLPFPGNRNDTNHTPGELPLSWVNMCEFMCNNLSACLGEEYKGFDESTSSRSPAFDLALTTRVLSVTGMVQEKGSTKWYGVDCDPSTGTMVAEFDCPSDAWFFVGAPRDDLMPYSILMEIALQTCGILTSWNKAPLTLAITHGYNLLFRNLDATATLIANVDLRGKTIVNTSKCTGYSMLGQMGVQKFNTVLQVDGQPFYEVDSSFGWFLPSVFEKQIGLDAGEKRECWHVLAGHAVQRYSLPDEEGRLFNEASLGAHALQRRSNQVRFLDSVAFSATGGMHKQGYGHGYKKVDQRDWFFSCHFWCDPVMPGSLGIEAMHQTLELLCVKNGLAAGVRQPTFAHDLGKTTWKYRGQLTPKNDQCDVEVHVKSVVRANGCVTVVADGFLYVDHLRVYQANGLRLRIEPGEAPLVNDSGGGFGSKGSLLTREIEYQRAQARKYKASGKPLLWDFDDLLQFAEGDIAPVFNKFPSGEHPPWELIDTYPKCCRLPQREYLLCSRVTKMDATTNKFEPCSMTTEYDLPYDGELSEGGQVPWAVLVESGQCDLMLISYLGIDFQNKGVRAYRLLDTTLTFYGVAQEGQTLCYDISIQSFAKQEGKVTMFFFSYNCYVDGKLLIEMRNGVAGFFTEAELDAGKGVVWTDGERAARAKAAANPKDPTPFLINPASKTYFSEVDMRTLSEKGHHDGTWGAVVGPSAASVKYKLCARKMLMIDRITHIMPRGGIHGLGMLIGEKNLERDHWYFPCHFKNDQVMAGSLVSDGCSQLLKLYMIWMGLHTAVDGIVFTPVHKQANKVRCRGQISPHKGKLVYWVEINEIGFNATTGYPYAKADVNILDINFEKGETFDYPDNDSLLAALEAYGKGDMKRKIVVDFRGVALQIEGSPTSQHPHHRGSVPAAQSSVVSGYDVGGLHLSGGFRSPLPPAKFMKWGGPTAGGHELSWHPMAGRDGNPTPGFRATAYPPRPICFLPFPGNRNDTNHTPGELPLSWVNMCEFMCNNLSACLGEEYKGFDESTSSRSPAFDLALTTRVLSVTGMVQEKGSTKWYGVDCDPSTGTMVAEFDCPSDAWFFVGAPRDDLMPYSILMEIALQTCGILTSWNKAPLTLAITHGYNLLFRNLDATATLIANVDLRGKTIVNTSKCTGYSMLGQMGVQKFNTVLQVDGQPFYEVDSSFGWFLPSVFEKQIGLDAGEKRECWHVLAGHAVQRYSLPDEEGRLFNEASLGAHALQRRSNQVRFLDSVAFSATGGMHKQGYGHGYKKVDQRDWFFSCHFWCDPVMPGSLGIEAMHQTLELLCVKNGLAAGVRQPTFAHDLGKTTWKYRGQLTPKNDQCDVEVHVKSVVRANGCVTVVADGFLYVDHLRVYQANGLRLRIEPGAASFVRSSPPTRAPFHASPVYAADDASLRRALLEVESDICVALPNGAGERIVNRVALDALGSHSKEFMDFYGVKYPMYTGAMAKGIASADLVVAGGKKGMLCSFGAGGLPIHVVSKALDQIQAELPNGPYAVNLIHSPFDETLEKGNVDLFLSRGVRIVEASAFMKVTANVVRYRVAGLERCPASGRTICRNKLIWKVSRTELAEMALRPPPADFVQRLLEQGLITTAQAELAKTVPMADDVAVEADSGGHTDNRPMPVLLPVILATRDAIAKETGVRVRVGAGGGIGCPEAAAAAFAMGADFVVTGTINQMCRQAGTCDTVRKQLSEASYSDITMAPAADMFDQGVHLQVLKKGTMFPARAKTLYDLFLKYPSLEALPETIRNKLEKTVFRCPIAEVWKDTVRFHIEQLKDPDKIEKAEADPKLKMSLCFRWYLSKSSGWANKGISERALDYQVWCGPAIGSFNNFIRGTHLDPAIARKFPDVWEANVHILRGVQFMQRCAQIRAEPELYSPFVLSHSVKVNIADTEELRRALLEVKRDVLVSLPNGAGERIVNRVALDALGSHSKEFMDFYGVKYPMYTGAMAKGIASADLVVAGGKKGMLCSFGAGGLPIHVVSKALDQIQAELPNGPYAVNLIHSPFDETLEKGNVDLFLSRGVRIVEASAFMKVTANVVRYRVAGLERCPVSGRTICRNKLIWKVSRTELAEMALRPPPADFVQRLLEQGLITTAQAELAKTVPMADDVAVEADSGGHTDNRPMPVLLPVILATRDAIAKETGVRVRVGAGGGIGCPEAAAAAFAMGADFVVTGTINQMCRQAGTCDTVRKQLSEASYSDITMAPAADMFDQGVHLQVLKKGTMFPARAKTLYDLFLKYPSLEALPETIRNKLEKTVFRCPIAEVWKDTVRFHIEQLKDPDKIEKAEADPKLKMSLCFRWYLSKSSGWANKGVNERALDFQVWCGPAIGAFNHFIQGTHLDPAISHAYPDVWEANIQILRGVQVLRRCSQLRGDPAFQTFSNSAALSPYKPMHLGSEH</sequence>
<dbReference type="InterPro" id="IPR013114">
    <property type="entry name" value="FabA_FabZ"/>
</dbReference>
<dbReference type="SUPFAM" id="SSF47336">
    <property type="entry name" value="ACP-like"/>
    <property type="match status" value="1"/>
</dbReference>
<keyword evidence="6" id="KW-0808">Transferase</keyword>
<evidence type="ECO:0000256" key="10">
    <source>
        <dbReference type="ARBA" id="ARBA00023239"/>
    </source>
</evidence>
<dbReference type="InterPro" id="IPR036291">
    <property type="entry name" value="NAD(P)-bd_dom_sf"/>
</dbReference>
<keyword evidence="5" id="KW-0597">Phosphoprotein</keyword>
<dbReference type="PROSITE" id="PS00606">
    <property type="entry name" value="KS3_1"/>
    <property type="match status" value="1"/>
</dbReference>
<comment type="similarity">
    <text evidence="2">Belongs to the thioester dehydratase family. FabA subfamily.</text>
</comment>
<accession>A0AB34ILH2</accession>
<dbReference type="InterPro" id="IPR014179">
    <property type="entry name" value="PfaD-like_TIM-barrel"/>
</dbReference>
<dbReference type="InterPro" id="IPR010083">
    <property type="entry name" value="FabA"/>
</dbReference>
<keyword evidence="7" id="KW-0276">Fatty acid metabolism</keyword>
<evidence type="ECO:0000259" key="13">
    <source>
        <dbReference type="PROSITE" id="PS50075"/>
    </source>
</evidence>
<feature type="coiled-coil region" evidence="12">
    <location>
        <begin position="1098"/>
        <end position="1149"/>
    </location>
</feature>
<evidence type="ECO:0000256" key="5">
    <source>
        <dbReference type="ARBA" id="ARBA00022553"/>
    </source>
</evidence>
<keyword evidence="12" id="KW-0175">Coiled coil</keyword>
<dbReference type="Pfam" id="PF07977">
    <property type="entry name" value="FabA"/>
    <property type="match status" value="4"/>
</dbReference>
<dbReference type="SMART" id="SM00827">
    <property type="entry name" value="PKS_AT"/>
    <property type="match status" value="1"/>
</dbReference>
<dbReference type="InterPro" id="IPR020841">
    <property type="entry name" value="PKS_Beta-ketoAc_synthase_dom"/>
</dbReference>
<dbReference type="GO" id="GO:0019171">
    <property type="term" value="F:(3R)-hydroxyacyl-[acyl-carrier-protein] dehydratase activity"/>
    <property type="evidence" value="ECO:0007669"/>
    <property type="project" value="InterPro"/>
</dbReference>
<dbReference type="SMART" id="SM00822">
    <property type="entry name" value="PKS_KR"/>
    <property type="match status" value="1"/>
</dbReference>
<feature type="active site" description="Proton donor; for dehydratase activity" evidence="11">
    <location>
        <position position="1939"/>
    </location>
</feature>
<dbReference type="InterPro" id="IPR036736">
    <property type="entry name" value="ACP-like_sf"/>
</dbReference>
<dbReference type="InterPro" id="IPR013968">
    <property type="entry name" value="PKS_KR"/>
</dbReference>
<dbReference type="PROSITE" id="PS50075">
    <property type="entry name" value="CARRIER"/>
    <property type="match status" value="1"/>
</dbReference>
<reference evidence="16 17" key="1">
    <citation type="journal article" date="2024" name="Science">
        <title>Giant polyketide synthase enzymes in the biosynthesis of giant marine polyether toxins.</title>
        <authorList>
            <person name="Fallon T.R."/>
            <person name="Shende V.V."/>
            <person name="Wierzbicki I.H."/>
            <person name="Pendleton A.L."/>
            <person name="Watervoot N.F."/>
            <person name="Auber R.P."/>
            <person name="Gonzalez D.J."/>
            <person name="Wisecaver J.H."/>
            <person name="Moore B.S."/>
        </authorList>
    </citation>
    <scope>NUCLEOTIDE SEQUENCE [LARGE SCALE GENOMIC DNA]</scope>
    <source>
        <strain evidence="16 17">12B1</strain>
    </source>
</reference>
<dbReference type="GO" id="GO:0005737">
    <property type="term" value="C:cytoplasm"/>
    <property type="evidence" value="ECO:0007669"/>
    <property type="project" value="InterPro"/>
</dbReference>
<feature type="region of interest" description="C-terminal hotdog fold" evidence="11">
    <location>
        <begin position="1880"/>
        <end position="2027"/>
    </location>
</feature>
<keyword evidence="10" id="KW-0456">Lyase</keyword>
<dbReference type="InterPro" id="IPR016039">
    <property type="entry name" value="Thiolase-like"/>
</dbReference>
<dbReference type="Gene3D" id="3.10.129.10">
    <property type="entry name" value="Hotdog Thioesterase"/>
    <property type="match status" value="8"/>
</dbReference>
<dbReference type="SUPFAM" id="SSF52151">
    <property type="entry name" value="FabD/lysophospholipase-like"/>
    <property type="match status" value="2"/>
</dbReference>
<keyword evidence="4" id="KW-0444">Lipid biosynthesis</keyword>
<dbReference type="InterPro" id="IPR016036">
    <property type="entry name" value="Malonyl_transacylase_ACP-bd"/>
</dbReference>
<evidence type="ECO:0000256" key="8">
    <source>
        <dbReference type="ARBA" id="ARBA00023098"/>
    </source>
</evidence>
<dbReference type="Pfam" id="PF21607">
    <property type="entry name" value="FabD_helical_ins"/>
    <property type="match status" value="2"/>
</dbReference>
<dbReference type="Pfam" id="PF03060">
    <property type="entry name" value="NMO"/>
    <property type="match status" value="2"/>
</dbReference>
<dbReference type="SUPFAM" id="SSF51412">
    <property type="entry name" value="Inosine monophosphate dehydrogenase (IMPDH)"/>
    <property type="match status" value="2"/>
</dbReference>
<evidence type="ECO:0000256" key="6">
    <source>
        <dbReference type="ARBA" id="ARBA00022679"/>
    </source>
</evidence>
<dbReference type="SUPFAM" id="SSF55048">
    <property type="entry name" value="Probable ACP-binding domain of malonyl-CoA ACP transacylase"/>
    <property type="match status" value="1"/>
</dbReference>
<dbReference type="Gene3D" id="3.20.20.70">
    <property type="entry name" value="Aldolase class I"/>
    <property type="match status" value="2"/>
</dbReference>
<feature type="domain" description="Carrier" evidence="13">
    <location>
        <begin position="2753"/>
        <end position="2829"/>
    </location>
</feature>
<feature type="domain" description="Ketosynthase family 3 (KS3)" evidence="14">
    <location>
        <begin position="96"/>
        <end position="559"/>
    </location>
</feature>
<dbReference type="Proteomes" id="UP001515480">
    <property type="component" value="Unassembled WGS sequence"/>
</dbReference>
<dbReference type="CDD" id="cd00833">
    <property type="entry name" value="PKS"/>
    <property type="match status" value="2"/>
</dbReference>
<feature type="active site" description="Proton acceptor; for dehydratase activity" evidence="11">
    <location>
        <position position="1770"/>
    </location>
</feature>
<dbReference type="InterPro" id="IPR018201">
    <property type="entry name" value="Ketoacyl_synth_AS"/>
</dbReference>
<evidence type="ECO:0000256" key="2">
    <source>
        <dbReference type="ARBA" id="ARBA00006714"/>
    </source>
</evidence>
<feature type="domain" description="Ketosynthase family 3 (KS3)" evidence="14">
    <location>
        <begin position="2059"/>
        <end position="2494"/>
    </location>
</feature>
<dbReference type="SUPFAM" id="SSF54637">
    <property type="entry name" value="Thioesterase/thiol ester dehydrase-isomerase"/>
    <property type="match status" value="8"/>
</dbReference>
<dbReference type="Pfam" id="PF00550">
    <property type="entry name" value="PP-binding"/>
    <property type="match status" value="1"/>
</dbReference>
<keyword evidence="3" id="KW-0596">Phosphopantetheine</keyword>
<dbReference type="InterPro" id="IPR052568">
    <property type="entry name" value="PKS-FAS_Synthase"/>
</dbReference>
<evidence type="ECO:0000313" key="16">
    <source>
        <dbReference type="EMBL" id="KAL1500060.1"/>
    </source>
</evidence>
<dbReference type="Gene3D" id="3.40.47.10">
    <property type="match status" value="4"/>
</dbReference>
<feature type="domain" description="PKS/mFAS DH" evidence="15">
    <location>
        <begin position="1736"/>
        <end position="2027"/>
    </location>
</feature>
<dbReference type="CDD" id="cd08953">
    <property type="entry name" value="KR_2_SDR_x"/>
    <property type="match status" value="1"/>
</dbReference>
<dbReference type="Pfam" id="PF00109">
    <property type="entry name" value="ketoacyl-synt"/>
    <property type="match status" value="3"/>
</dbReference>